<keyword evidence="2" id="KW-1185">Reference proteome</keyword>
<protein>
    <submittedName>
        <fullName evidence="1">Uncharacterized protein</fullName>
    </submittedName>
</protein>
<sequence length="1457" mass="160090">MCRSVLLKVKEGIKEDPLGVLSGWDRVRQPDFCSWGGVGCDVSKKRVVSLNLSRSELAGELTASVGNLTFLVVIDLSFNRFRGAVPAPALSLCRYLATIDLSFNSFSGPIPPELGQLGHLNILRLTGNAGLNGSIPREIGDNCTRLTALEIGQTNISGSIPFSLEKCLQLVTLALFTNLNLGGTIPGELGSLRNLKVLDLSNNSLIGGIPSSIGNLYQLERLDLRWNFLNGAIPSHLGQLSKLQILALDGNNFNGSVLEVLGQLSELQNMTLSSNLLTGNISTEIWINMSKLEVLNLGNNSLEGTIPETLAKLRSLRILWMPNNLLMGDLPAALGSLGNLTYLSFEQNSIRGTIPDSFAQLHALTTLNLGGNRLAGEVPWPVLGALSTLQNLSLYSNKFNGTLPSDYGKLSQLNELNLANNTLTGHIPEELCNSLRNLAVLHLETNSFEGPLPSSIGMCYQLQILRIASNRLRGEIPRSIGNCSELRVISAWNNSFFGEIPHEIGNLSYLTLFNFDINNLNGSLPEELGQLSQMQHLSMSLNAFSGPVPKQLGQLSQLQFLNLGSSFLSGSIPPELFNSTFNLEEIHLDQNLLTGEIPESIANAYSLTILWFHHNKLNGTIPSVIGNMRNLSTLSLGNNTLTGRIPESLANLNKLKNLDLAMNNFTGEIPSFLANLTQLQSIWLHSNALYGQIPSWIGNLSQLQYLYLGNNNFQGSIPEQLGELSQLWYLALDRNNLSGTIPQSLSKLSQLQFLDLASNTLSGKILIDFSNFSSGNNLTLLLGANQLTGRFPGSLQNCSLKILDLSDNHLSGALPAFSNETFLSRPILNLEVLSLRSNNFSGEVPAWIWSLQQLELLDLSQNSFTGRIPRDFSRLHGLNSIQKELQSCTRDDISPYEHKQVLVFEVAFDVKGGFLTYTYVCSSNTMLDLSNNKLEGEIPPELNQLIGLRLLNLSYNTLSGQLANNLAPLSLLEQLDISHNNLSGPFPSSLSQLNSLGVLDISANNFWGTIPVENGFDTRFNSSSFSPGNPGLCGLPLSKLCNNSSQTTSSPRSAQAGEHTHTWIYAVPATAVVALAVLGMGVIWWLKRIKARRPITLFSSEVNFFLHHGFKTSVENITSAIEALSLENRLGSGTRSTVYKAVLPGDLIIAVKKIELDDDDGNDDLGAREDFDREIQTLGKLRHRNLVKLFGMYSKSNSKALLLEYMPNGSLHKQLHELEGNAKSQQLCNWETRLNIAIGIADAIVYLHQHSHQPIIHLDLKPSNILLDSDFIPKVADFGIAKFVKHPSTGEASASRLYGTSGYIPPEYGASSKVSTKGDVYSYGIILLELLTRKQPTHPLFQLAQTISLRQWALQAFMESRMEEIIDKDLLDQSHSMHRNHGHQKLRQMELTMRVSFLCTQDAAQDRPSMIQVRSMLRQIQLVVSTTISQVIPTIEDLLNQDACNDYNITSSTSSSK</sequence>
<name>A0ACC2AJN2_DIPCM</name>
<reference evidence="2" key="1">
    <citation type="journal article" date="2024" name="Proc. Natl. Acad. Sci. U.S.A.">
        <title>Extraordinary preservation of gene collinearity over three hundred million years revealed in homosporous lycophytes.</title>
        <authorList>
            <person name="Li C."/>
            <person name="Wickell D."/>
            <person name="Kuo L.Y."/>
            <person name="Chen X."/>
            <person name="Nie B."/>
            <person name="Liao X."/>
            <person name="Peng D."/>
            <person name="Ji J."/>
            <person name="Jenkins J."/>
            <person name="Williams M."/>
            <person name="Shu S."/>
            <person name="Plott C."/>
            <person name="Barry K."/>
            <person name="Rajasekar S."/>
            <person name="Grimwood J."/>
            <person name="Han X."/>
            <person name="Sun S."/>
            <person name="Hou Z."/>
            <person name="He W."/>
            <person name="Dai G."/>
            <person name="Sun C."/>
            <person name="Schmutz J."/>
            <person name="Leebens-Mack J.H."/>
            <person name="Li F.W."/>
            <person name="Wang L."/>
        </authorList>
    </citation>
    <scope>NUCLEOTIDE SEQUENCE [LARGE SCALE GENOMIC DNA]</scope>
    <source>
        <strain evidence="2">cv. PW_Plant_1</strain>
    </source>
</reference>
<gene>
    <name evidence="1" type="ORF">O6H91_21G039900</name>
</gene>
<organism evidence="1 2">
    <name type="scientific">Diphasiastrum complanatum</name>
    <name type="common">Issler's clubmoss</name>
    <name type="synonym">Lycopodium complanatum</name>
    <dbReference type="NCBI Taxonomy" id="34168"/>
    <lineage>
        <taxon>Eukaryota</taxon>
        <taxon>Viridiplantae</taxon>
        <taxon>Streptophyta</taxon>
        <taxon>Embryophyta</taxon>
        <taxon>Tracheophyta</taxon>
        <taxon>Lycopodiopsida</taxon>
        <taxon>Lycopodiales</taxon>
        <taxon>Lycopodiaceae</taxon>
        <taxon>Lycopodioideae</taxon>
        <taxon>Diphasiastrum</taxon>
    </lineage>
</organism>
<evidence type="ECO:0000313" key="2">
    <source>
        <dbReference type="Proteomes" id="UP001162992"/>
    </source>
</evidence>
<comment type="caution">
    <text evidence="1">The sequence shown here is derived from an EMBL/GenBank/DDBJ whole genome shotgun (WGS) entry which is preliminary data.</text>
</comment>
<dbReference type="Proteomes" id="UP001162992">
    <property type="component" value="Chromosome 21"/>
</dbReference>
<proteinExistence type="predicted"/>
<evidence type="ECO:0000313" key="1">
    <source>
        <dbReference type="EMBL" id="KAJ7517770.1"/>
    </source>
</evidence>
<accession>A0ACC2AJN2</accession>
<dbReference type="EMBL" id="CM055112">
    <property type="protein sequence ID" value="KAJ7517770.1"/>
    <property type="molecule type" value="Genomic_DNA"/>
</dbReference>